<accession>A0A378BET0</accession>
<dbReference type="Proteomes" id="UP000255192">
    <property type="component" value="Unassembled WGS sequence"/>
</dbReference>
<evidence type="ECO:0000256" key="1">
    <source>
        <dbReference type="SAM" id="MobiDB-lite"/>
    </source>
</evidence>
<feature type="region of interest" description="Disordered" evidence="1">
    <location>
        <begin position="43"/>
        <end position="69"/>
    </location>
</feature>
<sequence>MSRWQQHKIILPDGISSHSAVFPTAGQHWAEYCAASITVSWRGENRGSSASGSLIDTRPSRAPSGHRQPILMVRKESDEMVGENPHASGSGQVRMHHQPEGLIRADLRLQALAGRWPAP</sequence>
<dbReference type="AlphaFoldDB" id="A0A378BET0"/>
<evidence type="ECO:0000313" key="2">
    <source>
        <dbReference type="EMBL" id="STV36467.1"/>
    </source>
</evidence>
<name>A0A378BET0_KLEPN</name>
<proteinExistence type="predicted"/>
<organism evidence="2 3">
    <name type="scientific">Klebsiella pneumoniae</name>
    <dbReference type="NCBI Taxonomy" id="573"/>
    <lineage>
        <taxon>Bacteria</taxon>
        <taxon>Pseudomonadati</taxon>
        <taxon>Pseudomonadota</taxon>
        <taxon>Gammaproteobacteria</taxon>
        <taxon>Enterobacterales</taxon>
        <taxon>Enterobacteriaceae</taxon>
        <taxon>Klebsiella/Raoultella group</taxon>
        <taxon>Klebsiella</taxon>
        <taxon>Klebsiella pneumoniae complex</taxon>
    </lineage>
</organism>
<gene>
    <name evidence="2" type="ORF">NCTC204_06025</name>
</gene>
<protein>
    <submittedName>
        <fullName evidence="2">Uncharacterized protein</fullName>
    </submittedName>
</protein>
<evidence type="ECO:0000313" key="3">
    <source>
        <dbReference type="Proteomes" id="UP000255192"/>
    </source>
</evidence>
<reference evidence="2 3" key="1">
    <citation type="submission" date="2018-06" db="EMBL/GenBank/DDBJ databases">
        <authorList>
            <consortium name="Pathogen Informatics"/>
            <person name="Doyle S."/>
        </authorList>
    </citation>
    <scope>NUCLEOTIDE SEQUENCE [LARGE SCALE GENOMIC DNA]</scope>
    <source>
        <strain evidence="2 3">NCTC204</strain>
    </source>
</reference>
<dbReference type="EMBL" id="UGMD01000002">
    <property type="protein sequence ID" value="STV36467.1"/>
    <property type="molecule type" value="Genomic_DNA"/>
</dbReference>